<dbReference type="Gene3D" id="3.30.9.10">
    <property type="entry name" value="D-Amino Acid Oxidase, subunit A, domain 2"/>
    <property type="match status" value="1"/>
</dbReference>
<keyword evidence="4" id="KW-1185">Reference proteome</keyword>
<dbReference type="Proteomes" id="UP000730481">
    <property type="component" value="Unassembled WGS sequence"/>
</dbReference>
<dbReference type="Pfam" id="PF01266">
    <property type="entry name" value="DAO"/>
    <property type="match status" value="1"/>
</dbReference>
<gene>
    <name evidence="3" type="ORF">FBEOM_8097</name>
</gene>
<sequence>MSSTSLPPPEGMQSFWRTQPGDLDNFRSAPDLPAQVDIAIVGAGYSAAAVLTHLLAITSAEDRPSVLVLEARQLCSGATGRNGGHLKPDSYNAIAGYASEHGMEAAAEVASFEAANVKAVTEYIRQNNVDCDFVLTRAVDVQLSAPHQRRIKEGYDKLVAAGLEPTKDTYSVEGKDAEMMSGVKGAKGCFTYTAGHLWPYKLIHHMFSSAIDQGVNLQTNTPVISVSETQETTGEWLLTTNRGQVRARKIVFAANAYTGSLLREYKNKIIPYRAVCSRIKTPGPHPLLNNTYALRFSDWNFDYLIPRLDGSIIVGGARDAYIRSVDSWYGNVDDTQVIADVRSYFDGYMQRHFHGWEDSGAYVDEIWTGIMGYSSDRLPRVGPIPGRPGMFIMGGFTGHGMPQIFLCGQAIAKFLLHGVSFKDTGLPRLFEESQARLDDTKDRVLELYASVLNPSKL</sequence>
<dbReference type="Gene3D" id="3.50.50.60">
    <property type="entry name" value="FAD/NAD(P)-binding domain"/>
    <property type="match status" value="1"/>
</dbReference>
<comment type="caution">
    <text evidence="3">The sequence shown here is derived from an EMBL/GenBank/DDBJ whole genome shotgun (WGS) entry which is preliminary data.</text>
</comment>
<evidence type="ECO:0000313" key="3">
    <source>
        <dbReference type="EMBL" id="KAF4337998.1"/>
    </source>
</evidence>
<accession>A0A9P5AG01</accession>
<dbReference type="AlphaFoldDB" id="A0A9P5AG01"/>
<dbReference type="EMBL" id="PVQB02000371">
    <property type="protein sequence ID" value="KAF4337998.1"/>
    <property type="molecule type" value="Genomic_DNA"/>
</dbReference>
<organism evidence="3 4">
    <name type="scientific">Fusarium beomiforme</name>
    <dbReference type="NCBI Taxonomy" id="44412"/>
    <lineage>
        <taxon>Eukaryota</taxon>
        <taxon>Fungi</taxon>
        <taxon>Dikarya</taxon>
        <taxon>Ascomycota</taxon>
        <taxon>Pezizomycotina</taxon>
        <taxon>Sordariomycetes</taxon>
        <taxon>Hypocreomycetidae</taxon>
        <taxon>Hypocreales</taxon>
        <taxon>Nectriaceae</taxon>
        <taxon>Fusarium</taxon>
        <taxon>Fusarium burgessii species complex</taxon>
    </lineage>
</organism>
<dbReference type="OrthoDB" id="429143at2759"/>
<feature type="domain" description="FAD dependent oxidoreductase" evidence="2">
    <location>
        <begin position="37"/>
        <end position="413"/>
    </location>
</feature>
<feature type="compositionally biased region" description="Pro residues" evidence="1">
    <location>
        <begin position="1"/>
        <end position="10"/>
    </location>
</feature>
<feature type="region of interest" description="Disordered" evidence="1">
    <location>
        <begin position="1"/>
        <end position="20"/>
    </location>
</feature>
<dbReference type="PANTHER" id="PTHR13847:SF279">
    <property type="entry name" value="FAD DEPENDENT OXIDOREDUCTASE DOMAIN-CONTAINING PROTEIN-RELATED"/>
    <property type="match status" value="1"/>
</dbReference>
<reference evidence="3" key="2">
    <citation type="submission" date="2020-02" db="EMBL/GenBank/DDBJ databases">
        <title>Identification and distribution of gene clusters putatively required for synthesis of sphingolipid metabolism inhibitors in phylogenetically diverse species of the filamentous fungus Fusarium.</title>
        <authorList>
            <person name="Kim H.-S."/>
            <person name="Busman M."/>
            <person name="Brown D.W."/>
            <person name="Divon H."/>
            <person name="Uhlig S."/>
            <person name="Proctor R.H."/>
        </authorList>
    </citation>
    <scope>NUCLEOTIDE SEQUENCE</scope>
    <source>
        <strain evidence="3">NRRL 25174</strain>
    </source>
</reference>
<proteinExistence type="predicted"/>
<evidence type="ECO:0000259" key="2">
    <source>
        <dbReference type="Pfam" id="PF01266"/>
    </source>
</evidence>
<evidence type="ECO:0000313" key="4">
    <source>
        <dbReference type="Proteomes" id="UP000730481"/>
    </source>
</evidence>
<name>A0A9P5AG01_9HYPO</name>
<dbReference type="PANTHER" id="PTHR13847">
    <property type="entry name" value="SARCOSINE DEHYDROGENASE-RELATED"/>
    <property type="match status" value="1"/>
</dbReference>
<protein>
    <recommendedName>
        <fullName evidence="2">FAD dependent oxidoreductase domain-containing protein</fullName>
    </recommendedName>
</protein>
<dbReference type="InterPro" id="IPR036188">
    <property type="entry name" value="FAD/NAD-bd_sf"/>
</dbReference>
<reference evidence="3" key="1">
    <citation type="journal article" date="2017" name="Mycologia">
        <title>Fusarium algeriense, sp. nov., a novel toxigenic crown rot pathogen of durum wheat from Algeria is nested in the Fusarium burgessii species complex.</title>
        <authorList>
            <person name="Laraba I."/>
            <person name="Keddad A."/>
            <person name="Boureghda H."/>
            <person name="Abdallah N."/>
            <person name="Vaughan M.M."/>
            <person name="Proctor R.H."/>
            <person name="Busman M."/>
            <person name="O'Donnell K."/>
        </authorList>
    </citation>
    <scope>NUCLEOTIDE SEQUENCE</scope>
    <source>
        <strain evidence="3">NRRL 25174</strain>
    </source>
</reference>
<dbReference type="GO" id="GO:0005737">
    <property type="term" value="C:cytoplasm"/>
    <property type="evidence" value="ECO:0007669"/>
    <property type="project" value="TreeGrafter"/>
</dbReference>
<evidence type="ECO:0000256" key="1">
    <source>
        <dbReference type="SAM" id="MobiDB-lite"/>
    </source>
</evidence>
<dbReference type="InterPro" id="IPR006076">
    <property type="entry name" value="FAD-dep_OxRdtase"/>
</dbReference>
<dbReference type="SUPFAM" id="SSF51905">
    <property type="entry name" value="FAD/NAD(P)-binding domain"/>
    <property type="match status" value="1"/>
</dbReference>